<sequence>MTTAQAAKGGLGALIKRGWNEIPDIVAGTGVALVGVVLGVVGTIGYYQRDGDNRRYKEDIVFFGRSSSKKEFSFIINKTPPKSEFLRKQGLF</sequence>
<keyword evidence="1" id="KW-1133">Transmembrane helix</keyword>
<reference evidence="3" key="1">
    <citation type="submission" date="2013-02" db="EMBL/GenBank/DDBJ databases">
        <authorList>
            <person name="Hughes D."/>
        </authorList>
    </citation>
    <scope>NUCLEOTIDE SEQUENCE</scope>
    <source>
        <strain>Durham</strain>
        <strain evidence="3">NC isolate 2 -- Noor lab</strain>
    </source>
</reference>
<evidence type="ECO:0000313" key="3">
    <source>
        <dbReference type="Proteomes" id="UP000015102"/>
    </source>
</evidence>
<name>T1GX67_MEGSC</name>
<protein>
    <submittedName>
        <fullName evidence="2">Uncharacterized protein</fullName>
    </submittedName>
</protein>
<keyword evidence="1" id="KW-0472">Membrane</keyword>
<dbReference type="STRING" id="36166.T1GX67"/>
<feature type="transmembrane region" description="Helical" evidence="1">
    <location>
        <begin position="25"/>
        <end position="47"/>
    </location>
</feature>
<dbReference type="AlphaFoldDB" id="T1GX67"/>
<proteinExistence type="predicted"/>
<dbReference type="Proteomes" id="UP000015102">
    <property type="component" value="Unassembled WGS sequence"/>
</dbReference>
<evidence type="ECO:0000313" key="2">
    <source>
        <dbReference type="EnsemblMetazoa" id="MESCA008409-PA"/>
    </source>
</evidence>
<keyword evidence="3" id="KW-1185">Reference proteome</keyword>
<keyword evidence="1" id="KW-0812">Transmembrane</keyword>
<dbReference type="EnsemblMetazoa" id="MESCA008409-RA">
    <property type="protein sequence ID" value="MESCA008409-PA"/>
    <property type="gene ID" value="MESCA008409"/>
</dbReference>
<dbReference type="EMBL" id="CAQQ02091942">
    <property type="status" value="NOT_ANNOTATED_CDS"/>
    <property type="molecule type" value="Genomic_DNA"/>
</dbReference>
<organism evidence="2 3">
    <name type="scientific">Megaselia scalaris</name>
    <name type="common">Humpbacked fly</name>
    <name type="synonym">Phora scalaris</name>
    <dbReference type="NCBI Taxonomy" id="36166"/>
    <lineage>
        <taxon>Eukaryota</taxon>
        <taxon>Metazoa</taxon>
        <taxon>Ecdysozoa</taxon>
        <taxon>Arthropoda</taxon>
        <taxon>Hexapoda</taxon>
        <taxon>Insecta</taxon>
        <taxon>Pterygota</taxon>
        <taxon>Neoptera</taxon>
        <taxon>Endopterygota</taxon>
        <taxon>Diptera</taxon>
        <taxon>Brachycera</taxon>
        <taxon>Muscomorpha</taxon>
        <taxon>Platypezoidea</taxon>
        <taxon>Phoridae</taxon>
        <taxon>Megaseliini</taxon>
        <taxon>Megaselia</taxon>
    </lineage>
</organism>
<accession>T1GX67</accession>
<reference evidence="2" key="2">
    <citation type="submission" date="2015-06" db="UniProtKB">
        <authorList>
            <consortium name="EnsemblMetazoa"/>
        </authorList>
    </citation>
    <scope>IDENTIFICATION</scope>
</reference>
<dbReference type="HOGENOM" id="CLU_2415770_0_0_1"/>
<evidence type="ECO:0000256" key="1">
    <source>
        <dbReference type="SAM" id="Phobius"/>
    </source>
</evidence>